<evidence type="ECO:0000313" key="1">
    <source>
        <dbReference type="EMBL" id="SFV26995.1"/>
    </source>
</evidence>
<dbReference type="AlphaFoldDB" id="A0A1I7MXA5"/>
<sequence length="81" mass="9155">MIQWKPVGEYIEPDWVKLGTALPPTLFWRPKHGAILGYIRDGELFDAKWLYVCDSNKVTDFSAINPPGDNIIDLDAHRASA</sequence>
<protein>
    <submittedName>
        <fullName evidence="1">Uncharacterized protein</fullName>
    </submittedName>
</protein>
<dbReference type="RefSeq" id="WP_092864124.1">
    <property type="nucleotide sequence ID" value="NZ_FPCH01000001.1"/>
</dbReference>
<keyword evidence="2" id="KW-1185">Reference proteome</keyword>
<name>A0A1I7MXA5_9HYPH</name>
<evidence type="ECO:0000313" key="2">
    <source>
        <dbReference type="Proteomes" id="UP000199423"/>
    </source>
</evidence>
<dbReference type="Proteomes" id="UP000199423">
    <property type="component" value="Unassembled WGS sequence"/>
</dbReference>
<dbReference type="OrthoDB" id="7933259at2"/>
<accession>A0A1I7MXA5</accession>
<dbReference type="EMBL" id="FPCH01000001">
    <property type="protein sequence ID" value="SFV26995.1"/>
    <property type="molecule type" value="Genomic_DNA"/>
</dbReference>
<reference evidence="2" key="1">
    <citation type="submission" date="2016-10" db="EMBL/GenBank/DDBJ databases">
        <authorList>
            <person name="Varghese N."/>
            <person name="Submissions S."/>
        </authorList>
    </citation>
    <scope>NUCLEOTIDE SEQUENCE [LARGE SCALE GENOMIC DNA]</scope>
    <source>
        <strain evidence="2">DSM 1565</strain>
    </source>
</reference>
<organism evidence="1 2">
    <name type="scientific">Hyphomicrobium facile</name>
    <dbReference type="NCBI Taxonomy" id="51670"/>
    <lineage>
        <taxon>Bacteria</taxon>
        <taxon>Pseudomonadati</taxon>
        <taxon>Pseudomonadota</taxon>
        <taxon>Alphaproteobacteria</taxon>
        <taxon>Hyphomicrobiales</taxon>
        <taxon>Hyphomicrobiaceae</taxon>
        <taxon>Hyphomicrobium</taxon>
    </lineage>
</organism>
<gene>
    <name evidence="1" type="ORF">SAMN04488557_0652</name>
</gene>
<proteinExistence type="predicted"/>